<dbReference type="FunFam" id="3.40.190.10:FF:000017">
    <property type="entry name" value="Glycine cleavage system transcriptional activator"/>
    <property type="match status" value="1"/>
</dbReference>
<accession>A0A545TP61</accession>
<evidence type="ECO:0000256" key="2">
    <source>
        <dbReference type="ARBA" id="ARBA00023015"/>
    </source>
</evidence>
<sequence>MVRKLPPLNALRAFEAAARHLSFTKAAEELFVTQAAVSHQIKTLEAHLGIQLFRRLNRRLLLTEAGQDYFPVLRDALDMMNRATQRLRSQDSSGNLKVSALPSFAAKWLLPRLPRFTEKNPTIDVLISANDQIVDFDQDDFDLAIRYGSGNYPGLRVDRMMGDRIFPVCSPRLLEGDKPLQAPDDLSRHVLLHDDMARTDASANDWQGWLRAAGITTVDPDRGPAYSHSSMVIQAAIEGHGIALGRTSLIGDDVAAGRLVCPFGPVIPGPFTYYLVGPEETADQPKIQAFKTWIQQEVAAFSYPETPLHCGEQLVPEECGPG</sequence>
<dbReference type="NCBIfam" id="NF008352">
    <property type="entry name" value="PRK11139.1"/>
    <property type="match status" value="1"/>
</dbReference>
<dbReference type="InterPro" id="IPR036390">
    <property type="entry name" value="WH_DNA-bd_sf"/>
</dbReference>
<dbReference type="InterPro" id="IPR036388">
    <property type="entry name" value="WH-like_DNA-bd_sf"/>
</dbReference>
<reference evidence="6 7" key="1">
    <citation type="submission" date="2019-06" db="EMBL/GenBank/DDBJ databases">
        <title>Whole genome sequence for Rhodospirillaceae sp. R148.</title>
        <authorList>
            <person name="Wang G."/>
        </authorList>
    </citation>
    <scope>NUCLEOTIDE SEQUENCE [LARGE SCALE GENOMIC DNA]</scope>
    <source>
        <strain evidence="6 7">R148</strain>
    </source>
</reference>
<keyword evidence="4" id="KW-0804">Transcription</keyword>
<dbReference type="GO" id="GO:0043565">
    <property type="term" value="F:sequence-specific DNA binding"/>
    <property type="evidence" value="ECO:0007669"/>
    <property type="project" value="TreeGrafter"/>
</dbReference>
<dbReference type="GO" id="GO:0006351">
    <property type="term" value="P:DNA-templated transcription"/>
    <property type="evidence" value="ECO:0007669"/>
    <property type="project" value="TreeGrafter"/>
</dbReference>
<evidence type="ECO:0000256" key="1">
    <source>
        <dbReference type="ARBA" id="ARBA00009437"/>
    </source>
</evidence>
<dbReference type="Gene3D" id="3.40.190.10">
    <property type="entry name" value="Periplasmic binding protein-like II"/>
    <property type="match status" value="2"/>
</dbReference>
<keyword evidence="7" id="KW-1185">Reference proteome</keyword>
<dbReference type="PRINTS" id="PR00039">
    <property type="entry name" value="HTHLYSR"/>
</dbReference>
<comment type="caution">
    <text evidence="6">The sequence shown here is derived from an EMBL/GenBank/DDBJ whole genome shotgun (WGS) entry which is preliminary data.</text>
</comment>
<keyword evidence="3" id="KW-0238">DNA-binding</keyword>
<evidence type="ECO:0000256" key="3">
    <source>
        <dbReference type="ARBA" id="ARBA00023125"/>
    </source>
</evidence>
<organism evidence="6 7">
    <name type="scientific">Denitrobaculum tricleocarpae</name>
    <dbReference type="NCBI Taxonomy" id="2591009"/>
    <lineage>
        <taxon>Bacteria</taxon>
        <taxon>Pseudomonadati</taxon>
        <taxon>Pseudomonadota</taxon>
        <taxon>Alphaproteobacteria</taxon>
        <taxon>Rhodospirillales</taxon>
        <taxon>Rhodospirillaceae</taxon>
        <taxon>Denitrobaculum</taxon>
    </lineage>
</organism>
<name>A0A545TP61_9PROT</name>
<evidence type="ECO:0000256" key="4">
    <source>
        <dbReference type="ARBA" id="ARBA00023163"/>
    </source>
</evidence>
<dbReference type="SUPFAM" id="SSF46785">
    <property type="entry name" value="Winged helix' DNA-binding domain"/>
    <property type="match status" value="1"/>
</dbReference>
<dbReference type="Proteomes" id="UP000315252">
    <property type="component" value="Unassembled WGS sequence"/>
</dbReference>
<dbReference type="PANTHER" id="PTHR30537:SF26">
    <property type="entry name" value="GLYCINE CLEAVAGE SYSTEM TRANSCRIPTIONAL ACTIVATOR"/>
    <property type="match status" value="1"/>
</dbReference>
<dbReference type="InterPro" id="IPR058163">
    <property type="entry name" value="LysR-type_TF_proteobact-type"/>
</dbReference>
<protein>
    <submittedName>
        <fullName evidence="6">Transcriptional regulator GcvA</fullName>
    </submittedName>
</protein>
<evidence type="ECO:0000313" key="7">
    <source>
        <dbReference type="Proteomes" id="UP000315252"/>
    </source>
</evidence>
<dbReference type="RefSeq" id="WP_142897191.1">
    <property type="nucleotide sequence ID" value="NZ_ML660056.1"/>
</dbReference>
<dbReference type="InterPro" id="IPR005119">
    <property type="entry name" value="LysR_subst-bd"/>
</dbReference>
<comment type="similarity">
    <text evidence="1">Belongs to the LysR transcriptional regulatory family.</text>
</comment>
<evidence type="ECO:0000313" key="6">
    <source>
        <dbReference type="EMBL" id="TQV78968.1"/>
    </source>
</evidence>
<dbReference type="OrthoDB" id="9794694at2"/>
<dbReference type="FunFam" id="1.10.10.10:FF:000038">
    <property type="entry name" value="Glycine cleavage system transcriptional activator"/>
    <property type="match status" value="1"/>
</dbReference>
<dbReference type="PANTHER" id="PTHR30537">
    <property type="entry name" value="HTH-TYPE TRANSCRIPTIONAL REGULATOR"/>
    <property type="match status" value="1"/>
</dbReference>
<dbReference type="InterPro" id="IPR000847">
    <property type="entry name" value="LysR_HTH_N"/>
</dbReference>
<dbReference type="GO" id="GO:0003700">
    <property type="term" value="F:DNA-binding transcription factor activity"/>
    <property type="evidence" value="ECO:0007669"/>
    <property type="project" value="InterPro"/>
</dbReference>
<proteinExistence type="inferred from homology"/>
<dbReference type="Gene3D" id="1.10.10.10">
    <property type="entry name" value="Winged helix-like DNA-binding domain superfamily/Winged helix DNA-binding domain"/>
    <property type="match status" value="1"/>
</dbReference>
<dbReference type="CDD" id="cd08432">
    <property type="entry name" value="PBP2_GcdR_TrpI_HvrB_AmpR_like"/>
    <property type="match status" value="1"/>
</dbReference>
<evidence type="ECO:0000259" key="5">
    <source>
        <dbReference type="PROSITE" id="PS50931"/>
    </source>
</evidence>
<dbReference type="SUPFAM" id="SSF53850">
    <property type="entry name" value="Periplasmic binding protein-like II"/>
    <property type="match status" value="1"/>
</dbReference>
<dbReference type="EMBL" id="VHSH01000005">
    <property type="protein sequence ID" value="TQV78968.1"/>
    <property type="molecule type" value="Genomic_DNA"/>
</dbReference>
<dbReference type="PROSITE" id="PS50931">
    <property type="entry name" value="HTH_LYSR"/>
    <property type="match status" value="1"/>
</dbReference>
<gene>
    <name evidence="6" type="ORF">FKG95_14890</name>
</gene>
<feature type="domain" description="HTH lysR-type" evidence="5">
    <location>
        <begin position="6"/>
        <end position="63"/>
    </location>
</feature>
<dbReference type="Pfam" id="PF00126">
    <property type="entry name" value="HTH_1"/>
    <property type="match status" value="1"/>
</dbReference>
<dbReference type="Pfam" id="PF03466">
    <property type="entry name" value="LysR_substrate"/>
    <property type="match status" value="1"/>
</dbReference>
<keyword evidence="2" id="KW-0805">Transcription regulation</keyword>
<dbReference type="AlphaFoldDB" id="A0A545TP61"/>